<dbReference type="GO" id="GO:0000776">
    <property type="term" value="C:kinetochore"/>
    <property type="evidence" value="ECO:0007669"/>
    <property type="project" value="TreeGrafter"/>
</dbReference>
<evidence type="ECO:0000313" key="3">
    <source>
        <dbReference type="EMBL" id="CAI4061749.1"/>
    </source>
</evidence>
<gene>
    <name evidence="3" type="primary">SKDI07G1650</name>
    <name evidence="3" type="ORF">SKDI_07G1650</name>
</gene>
<dbReference type="AlphaFoldDB" id="A0AA35NS92"/>
<dbReference type="SMART" id="SM00787">
    <property type="entry name" value="Spc7"/>
    <property type="match status" value="1"/>
</dbReference>
<sequence length="919" mass="105504">MNLDEEGRSSGKEKDAGPGKGILKQNQSSQMTPSFLESSGIRIPTRIITKKDVLDGSNTTSRINTLNLQDKVKRRVSFAPDVTLHSFTFVPEQNNEAKEPRRKKNTNNSPTKRASQEEPFVTSTQIDDARKEEKVVAYEDFDVSGMEFTEPIVAIPDDNKASQDDLTSMEMTEIFPQRIRREDSDIEEKENEQSQHLDDAGTIREETMELTAIHNVHNYDATSESMVEGEPMNLTRYESKAYVSGNASYSGVRPSDRDVEGGSDRGKGISISENNMNSSQPMEMTEVFHAHIQTPSNRNGDVNINDSGNEKEITQIQTDFDRRNGRSEEHSDKKNVSTPNKRRKLGIVSDYAVPVTSVTTPVRYERNASVEDDDDLEMMEKMSPITFSDVDNKAENRSHRSFTTEADSEGVSMEIDTGDGEDAKDDDNDIKIAESIEPPGVDNKWQSDVVLPTQDYTLREFIDEVGVGFLDTKLIDDLDKKVNFPLNSLNLMEIQRIDNVLSAYYIDIPILEVEAFRCKELWRSINESKNKFKDFETQIDRSHPPLLLQEYFSSSEKMKQLMKDQLQLVKGYSKLEAAMEWYEWRKKQLNGLELILAENLSVLKGDYERLNEEIEKINTIRGKTQKLNESIREEIRSLKNLPSDSYKPTLMNRIKIEAFKQELMKHSISLSSTNDLTQEMRSIKSTIAKKSNDLLALRSEIVAVDKKMDRRQLFTRFDMPKLRDNLKVLESLTGICFLKLSRSTLSVEFHQFDGLRVEINLTTFKDDPFKSVNVINDENTEPTSYHLFRMLLQNIERENQESFLSNLFIAMKKWRPLLKYIKLLKLLFPVKIIDSEEQEAILQLKDYDRRNKTAVFYGISYLSFTQGLFSENGQIPMKVRIISQQNYSPSREVLSDRIIHKISGILPSFTKSRISLEFI</sequence>
<dbReference type="InterPro" id="IPR013253">
    <property type="entry name" value="Spc7_domain"/>
</dbReference>
<dbReference type="InterPro" id="IPR040850">
    <property type="entry name" value="Knl1_RWD_C"/>
</dbReference>
<dbReference type="GO" id="GO:1990758">
    <property type="term" value="P:mitotic sister chromatid biorientation"/>
    <property type="evidence" value="ECO:0007669"/>
    <property type="project" value="TreeGrafter"/>
</dbReference>
<feature type="region of interest" description="Disordered" evidence="1">
    <location>
        <begin position="396"/>
        <end position="426"/>
    </location>
</feature>
<dbReference type="GO" id="GO:0007094">
    <property type="term" value="P:mitotic spindle assembly checkpoint signaling"/>
    <property type="evidence" value="ECO:0007669"/>
    <property type="project" value="TreeGrafter"/>
</dbReference>
<dbReference type="PANTHER" id="PTHR28260:SF1">
    <property type="entry name" value="SPINDLE POLE BODY COMPONENT SPC105"/>
    <property type="match status" value="1"/>
</dbReference>
<dbReference type="Pfam" id="PF08317">
    <property type="entry name" value="Spc7"/>
    <property type="match status" value="1"/>
</dbReference>
<feature type="region of interest" description="Disordered" evidence="1">
    <location>
        <begin position="1"/>
        <end position="38"/>
    </location>
</feature>
<dbReference type="InterPro" id="IPR033338">
    <property type="entry name" value="Spc105/Spc7"/>
</dbReference>
<proteinExistence type="predicted"/>
<feature type="compositionally biased region" description="Basic and acidic residues" evidence="1">
    <location>
        <begin position="315"/>
        <end position="335"/>
    </location>
</feature>
<feature type="compositionally biased region" description="Basic and acidic residues" evidence="1">
    <location>
        <begin position="1"/>
        <end position="17"/>
    </location>
</feature>
<keyword evidence="4" id="KW-1185">Reference proteome</keyword>
<dbReference type="GeneID" id="80923993"/>
<dbReference type="RefSeq" id="XP_056087693.1">
    <property type="nucleotide sequence ID" value="XM_056227919.1"/>
</dbReference>
<feature type="region of interest" description="Disordered" evidence="1">
    <location>
        <begin position="315"/>
        <end position="340"/>
    </location>
</feature>
<feature type="region of interest" description="Disordered" evidence="1">
    <location>
        <begin position="90"/>
        <end position="124"/>
    </location>
</feature>
<protein>
    <recommendedName>
        <fullName evidence="2">Spc7 kinetochore protein domain-containing protein</fullName>
    </recommendedName>
</protein>
<organism evidence="3 4">
    <name type="scientific">Saccharomyces kudriavzevii (strain ATCC MYA-4449 / AS 2.2408 / CBS 8840 / NBRC 1802 / NCYC 2889)</name>
    <name type="common">Yeast</name>
    <dbReference type="NCBI Taxonomy" id="226230"/>
    <lineage>
        <taxon>Eukaryota</taxon>
        <taxon>Fungi</taxon>
        <taxon>Dikarya</taxon>
        <taxon>Ascomycota</taxon>
        <taxon>Saccharomycotina</taxon>
        <taxon>Saccharomycetes</taxon>
        <taxon>Saccharomycetales</taxon>
        <taxon>Saccharomycetaceae</taxon>
        <taxon>Saccharomyces</taxon>
    </lineage>
</organism>
<feature type="compositionally biased region" description="Acidic residues" evidence="1">
    <location>
        <begin position="416"/>
        <end position="426"/>
    </location>
</feature>
<name>A0AA35NS92_SACK1</name>
<dbReference type="Proteomes" id="UP001162087">
    <property type="component" value="Chromosome 7"/>
</dbReference>
<dbReference type="PANTHER" id="PTHR28260">
    <property type="entry name" value="SPINDLE POLE BODY COMPONENT SPC105"/>
    <property type="match status" value="1"/>
</dbReference>
<reference evidence="3" key="1">
    <citation type="submission" date="2022-10" db="EMBL/GenBank/DDBJ databases">
        <authorList>
            <person name="Byrne P K."/>
        </authorList>
    </citation>
    <scope>NUCLEOTIDE SEQUENCE</scope>
    <source>
        <strain evidence="3">IFO1802</strain>
    </source>
</reference>
<dbReference type="Pfam" id="PF18210">
    <property type="entry name" value="Knl1_RWD_C"/>
    <property type="match status" value="1"/>
</dbReference>
<dbReference type="GO" id="GO:0034501">
    <property type="term" value="P:protein localization to kinetochore"/>
    <property type="evidence" value="ECO:0007669"/>
    <property type="project" value="TreeGrafter"/>
</dbReference>
<feature type="domain" description="Spc7 kinetochore protein" evidence="2">
    <location>
        <begin position="441"/>
        <end position="758"/>
    </location>
</feature>
<feature type="compositionally biased region" description="Polar residues" evidence="1">
    <location>
        <begin position="24"/>
        <end position="37"/>
    </location>
</feature>
<evidence type="ECO:0000256" key="1">
    <source>
        <dbReference type="SAM" id="MobiDB-lite"/>
    </source>
</evidence>
<evidence type="ECO:0000259" key="2">
    <source>
        <dbReference type="SMART" id="SM00787"/>
    </source>
</evidence>
<accession>A0AA35NS92</accession>
<evidence type="ECO:0000313" key="4">
    <source>
        <dbReference type="Proteomes" id="UP001162087"/>
    </source>
</evidence>
<dbReference type="EMBL" id="OX365902">
    <property type="protein sequence ID" value="CAI4061749.1"/>
    <property type="molecule type" value="Genomic_DNA"/>
</dbReference>
<feature type="compositionally biased region" description="Basic and acidic residues" evidence="1">
    <location>
        <begin position="254"/>
        <end position="267"/>
    </location>
</feature>
<feature type="region of interest" description="Disordered" evidence="1">
    <location>
        <begin position="247"/>
        <end position="277"/>
    </location>
</feature>